<dbReference type="AlphaFoldDB" id="A0A917Z6Y4"/>
<keyword evidence="3" id="KW-1185">Reference proteome</keyword>
<evidence type="ECO:0000259" key="1">
    <source>
        <dbReference type="Pfam" id="PF01272"/>
    </source>
</evidence>
<feature type="domain" description="Transcription elongation factor GreA/GreB C-terminal" evidence="1">
    <location>
        <begin position="53"/>
        <end position="119"/>
    </location>
</feature>
<dbReference type="RefSeq" id="WP_188699087.1">
    <property type="nucleotide sequence ID" value="NZ_BMLS01000009.1"/>
</dbReference>
<dbReference type="EMBL" id="BMLS01000009">
    <property type="protein sequence ID" value="GGO74774.1"/>
    <property type="molecule type" value="Genomic_DNA"/>
</dbReference>
<protein>
    <recommendedName>
        <fullName evidence="1">Transcription elongation factor GreA/GreB C-terminal domain-containing protein</fullName>
    </recommendedName>
</protein>
<sequence length="153" mass="17239">MRAFFLRLSNTIANHIRYFFIYSPSILFLSPVKLLAAIERVAPQRNSQTSLPSVCVGDRVLVWDLHAKTLLKLTLVAGQQSNPEKGLLSVCSGLGIALLGKHPGSYCHVSIFHKKHAFRLLLILNGVDEHHFDSKGEMRHEEAIMPLENLHQY</sequence>
<dbReference type="InterPro" id="IPR001437">
    <property type="entry name" value="Tscrpt_elong_fac_GreA/B_C"/>
</dbReference>
<dbReference type="SUPFAM" id="SSF54534">
    <property type="entry name" value="FKBP-like"/>
    <property type="match status" value="1"/>
</dbReference>
<dbReference type="Pfam" id="PF01272">
    <property type="entry name" value="GreA_GreB"/>
    <property type="match status" value="1"/>
</dbReference>
<evidence type="ECO:0000313" key="2">
    <source>
        <dbReference type="EMBL" id="GGO74774.1"/>
    </source>
</evidence>
<organism evidence="2 3">
    <name type="scientific">Bowmanella pacifica</name>
    <dbReference type="NCBI Taxonomy" id="502051"/>
    <lineage>
        <taxon>Bacteria</taxon>
        <taxon>Pseudomonadati</taxon>
        <taxon>Pseudomonadota</taxon>
        <taxon>Gammaproteobacteria</taxon>
        <taxon>Alteromonadales</taxon>
        <taxon>Alteromonadaceae</taxon>
        <taxon>Bowmanella</taxon>
    </lineage>
</organism>
<dbReference type="GO" id="GO:0003677">
    <property type="term" value="F:DNA binding"/>
    <property type="evidence" value="ECO:0007669"/>
    <property type="project" value="InterPro"/>
</dbReference>
<proteinExistence type="predicted"/>
<dbReference type="Proteomes" id="UP000606935">
    <property type="component" value="Unassembled WGS sequence"/>
</dbReference>
<comment type="caution">
    <text evidence="2">The sequence shown here is derived from an EMBL/GenBank/DDBJ whole genome shotgun (WGS) entry which is preliminary data.</text>
</comment>
<evidence type="ECO:0000313" key="3">
    <source>
        <dbReference type="Proteomes" id="UP000606935"/>
    </source>
</evidence>
<reference evidence="2" key="1">
    <citation type="journal article" date="2014" name="Int. J. Syst. Evol. Microbiol.">
        <title>Complete genome sequence of Corynebacterium casei LMG S-19264T (=DSM 44701T), isolated from a smear-ripened cheese.</title>
        <authorList>
            <consortium name="US DOE Joint Genome Institute (JGI-PGF)"/>
            <person name="Walter F."/>
            <person name="Albersmeier A."/>
            <person name="Kalinowski J."/>
            <person name="Ruckert C."/>
        </authorList>
    </citation>
    <scope>NUCLEOTIDE SEQUENCE</scope>
    <source>
        <strain evidence="2">CGMCC 1.7086</strain>
    </source>
</reference>
<accession>A0A917Z6Y4</accession>
<dbReference type="Gene3D" id="3.10.50.30">
    <property type="entry name" value="Transcription elongation factor, GreA/GreB, C-terminal domain"/>
    <property type="match status" value="1"/>
</dbReference>
<reference evidence="2" key="2">
    <citation type="submission" date="2020-09" db="EMBL/GenBank/DDBJ databases">
        <authorList>
            <person name="Sun Q."/>
            <person name="Zhou Y."/>
        </authorList>
    </citation>
    <scope>NUCLEOTIDE SEQUENCE</scope>
    <source>
        <strain evidence="2">CGMCC 1.7086</strain>
    </source>
</reference>
<name>A0A917Z6Y4_9ALTE</name>
<gene>
    <name evidence="2" type="ORF">GCM10010982_38400</name>
</gene>
<dbReference type="InterPro" id="IPR036953">
    <property type="entry name" value="GreA/GreB_C_sf"/>
</dbReference>
<dbReference type="GO" id="GO:0032784">
    <property type="term" value="P:regulation of DNA-templated transcription elongation"/>
    <property type="evidence" value="ECO:0007669"/>
    <property type="project" value="InterPro"/>
</dbReference>